<dbReference type="InterPro" id="IPR038886">
    <property type="entry name" value="E3_SLX5/Rfp1"/>
</dbReference>
<evidence type="ECO:0000313" key="3">
    <source>
        <dbReference type="Proteomes" id="UP000002669"/>
    </source>
</evidence>
<dbReference type="Proteomes" id="UP000002669">
    <property type="component" value="Unassembled WGS sequence"/>
</dbReference>
<dbReference type="GeneID" id="10025676"/>
<name>E4V3U8_ARTGP</name>
<feature type="compositionally biased region" description="Polar residues" evidence="1">
    <location>
        <begin position="1"/>
        <end position="12"/>
    </location>
</feature>
<dbReference type="OrthoDB" id="2398441at2759"/>
<dbReference type="HOGENOM" id="CLU_043321_1_0_1"/>
<feature type="compositionally biased region" description="Low complexity" evidence="1">
    <location>
        <begin position="52"/>
        <end position="61"/>
    </location>
</feature>
<proteinExistence type="predicted"/>
<dbReference type="EMBL" id="DS989828">
    <property type="protein sequence ID" value="EFR04672.1"/>
    <property type="molecule type" value="Genomic_DNA"/>
</dbReference>
<evidence type="ECO:0000313" key="2">
    <source>
        <dbReference type="EMBL" id="EFR04672.1"/>
    </source>
</evidence>
<dbReference type="OMA" id="KPFSKCQ"/>
<dbReference type="VEuPathDB" id="FungiDB:MGYG_07678"/>
<feature type="region of interest" description="Disordered" evidence="1">
    <location>
        <begin position="1"/>
        <end position="136"/>
    </location>
</feature>
<dbReference type="PANTHER" id="PTHR28042">
    <property type="entry name" value="E3 UBIQUITIN-PROTEIN LIGASE COMPLEX SLX5-SLX8 SUBUNIT SLX5"/>
    <property type="match status" value="1"/>
</dbReference>
<protein>
    <submittedName>
        <fullName evidence="2">Uncharacterized protein</fullName>
    </submittedName>
</protein>
<dbReference type="InParanoid" id="E4V3U8"/>
<dbReference type="STRING" id="535722.E4V3U8"/>
<dbReference type="PANTHER" id="PTHR28042:SF1">
    <property type="entry name" value="E3 UBIQUITIN-PROTEIN LIGASE COMPLEX SLX5-SLX8 SUBUNIT SLX5"/>
    <property type="match status" value="1"/>
</dbReference>
<evidence type="ECO:0000256" key="1">
    <source>
        <dbReference type="SAM" id="MobiDB-lite"/>
    </source>
</evidence>
<organism evidence="3">
    <name type="scientific">Arthroderma gypseum (strain ATCC MYA-4604 / CBS 118893)</name>
    <name type="common">Microsporum gypseum</name>
    <dbReference type="NCBI Taxonomy" id="535722"/>
    <lineage>
        <taxon>Eukaryota</taxon>
        <taxon>Fungi</taxon>
        <taxon>Dikarya</taxon>
        <taxon>Ascomycota</taxon>
        <taxon>Pezizomycotina</taxon>
        <taxon>Eurotiomycetes</taxon>
        <taxon>Eurotiomycetidae</taxon>
        <taxon>Onygenales</taxon>
        <taxon>Arthrodermataceae</taxon>
        <taxon>Nannizzia</taxon>
    </lineage>
</organism>
<dbReference type="eggNOG" id="ENOG502SDJU">
    <property type="taxonomic scope" value="Eukaryota"/>
</dbReference>
<feature type="region of interest" description="Disordered" evidence="1">
    <location>
        <begin position="153"/>
        <end position="225"/>
    </location>
</feature>
<accession>E4V3U8</accession>
<feature type="compositionally biased region" description="Basic and acidic residues" evidence="1">
    <location>
        <begin position="19"/>
        <end position="30"/>
    </location>
</feature>
<dbReference type="AlphaFoldDB" id="E4V3U8"/>
<dbReference type="GO" id="GO:0004842">
    <property type="term" value="F:ubiquitin-protein transferase activity"/>
    <property type="evidence" value="ECO:0007669"/>
    <property type="project" value="TreeGrafter"/>
</dbReference>
<gene>
    <name evidence="2" type="ORF">MGYG_07678</name>
</gene>
<dbReference type="RefSeq" id="XP_003170435.1">
    <property type="nucleotide sequence ID" value="XM_003170387.1"/>
</dbReference>
<dbReference type="GO" id="GO:0033768">
    <property type="term" value="C:SUMO-targeted ubiquitin ligase complex"/>
    <property type="evidence" value="ECO:0007669"/>
    <property type="project" value="TreeGrafter"/>
</dbReference>
<keyword evidence="3" id="KW-1185">Reference proteome</keyword>
<sequence length="392" mass="43425">MSSGPSRQTINARQPRKRYHEEISGPHSDGESQTSRSRRGESSSSVDTPGALSSSINSSRPRLPPLPPFPRVRYPGDGFDFRRPVMSTGVPARPHSLQLPPQEDVIDLTQDSDPVIRPALTPGDQEEPVLLNRASRGPRFGRNIMVDVVDLEADSPPGHQQQQQQQQPSSPEVEFLGSSLRPRASRAPDRSHSDSRHPLLWSRSSDMPHVQRGTQRPGRLSPLDREEMLRRELSLRTRGMLAFQPVTPMAASMHWLGSEIDLTSDLNPFAIQLDYSTTAFAGGEAPRTEPVYEPPPPPPDGFTRTVTEEEEAICPNCERELGTGDELGKQIWVSRACGHVYCGTCTKNRAVSSRAKKSDHSLDIKSKPFAKCVVANCGRSVSQPRTMFQIYL</sequence>
<feature type="compositionally biased region" description="Basic and acidic residues" evidence="1">
    <location>
        <begin position="186"/>
        <end position="197"/>
    </location>
</feature>
<reference evidence="3" key="1">
    <citation type="journal article" date="2012" name="MBio">
        <title>Comparative genome analysis of Trichophyton rubrum and related dermatophytes reveals candidate genes involved in infection.</title>
        <authorList>
            <person name="Martinez D.A."/>
            <person name="Oliver B.G."/>
            <person name="Graeser Y."/>
            <person name="Goldberg J.M."/>
            <person name="Li W."/>
            <person name="Martinez-Rossi N.M."/>
            <person name="Monod M."/>
            <person name="Shelest E."/>
            <person name="Barton R.C."/>
            <person name="Birch E."/>
            <person name="Brakhage A.A."/>
            <person name="Chen Z."/>
            <person name="Gurr S.J."/>
            <person name="Heiman D."/>
            <person name="Heitman J."/>
            <person name="Kosti I."/>
            <person name="Rossi A."/>
            <person name="Saif S."/>
            <person name="Samalova M."/>
            <person name="Saunders C.W."/>
            <person name="Shea T."/>
            <person name="Summerbell R.C."/>
            <person name="Xu J."/>
            <person name="Young S."/>
            <person name="Zeng Q."/>
            <person name="Birren B.W."/>
            <person name="Cuomo C.A."/>
            <person name="White T.C."/>
        </authorList>
    </citation>
    <scope>NUCLEOTIDE SEQUENCE [LARGE SCALE GENOMIC DNA]</scope>
    <source>
        <strain evidence="3">ATCC MYA-4604 / CBS 118893</strain>
    </source>
</reference>